<keyword evidence="2" id="KW-1185">Reference proteome</keyword>
<comment type="caution">
    <text evidence="1">The sequence shown here is derived from an EMBL/GenBank/DDBJ whole genome shotgun (WGS) entry which is preliminary data.</text>
</comment>
<sequence>MSLGDDILNLIRNADLVVETVPTESDIEAPVAVLGAYVDQVPKARSRLTRHRPGRRANG</sequence>
<organism evidence="1 2">
    <name type="scientific">Labrys miyagiensis</name>
    <dbReference type="NCBI Taxonomy" id="346912"/>
    <lineage>
        <taxon>Bacteria</taxon>
        <taxon>Pseudomonadati</taxon>
        <taxon>Pseudomonadota</taxon>
        <taxon>Alphaproteobacteria</taxon>
        <taxon>Hyphomicrobiales</taxon>
        <taxon>Xanthobacteraceae</taxon>
        <taxon>Labrys</taxon>
    </lineage>
</organism>
<evidence type="ECO:0000313" key="2">
    <source>
        <dbReference type="Proteomes" id="UP001156882"/>
    </source>
</evidence>
<evidence type="ECO:0000313" key="1">
    <source>
        <dbReference type="EMBL" id="GLS20569.1"/>
    </source>
</evidence>
<accession>A0ABQ6CLC1</accession>
<dbReference type="EMBL" id="BSPC01000031">
    <property type="protein sequence ID" value="GLS20569.1"/>
    <property type="molecule type" value="Genomic_DNA"/>
</dbReference>
<proteinExistence type="predicted"/>
<gene>
    <name evidence="1" type="ORF">GCM10007874_35860</name>
</gene>
<protein>
    <submittedName>
        <fullName evidence="1">Uncharacterized protein</fullName>
    </submittedName>
</protein>
<reference evidence="2" key="1">
    <citation type="journal article" date="2019" name="Int. J. Syst. Evol. Microbiol.">
        <title>The Global Catalogue of Microorganisms (GCM) 10K type strain sequencing project: providing services to taxonomists for standard genome sequencing and annotation.</title>
        <authorList>
            <consortium name="The Broad Institute Genomics Platform"/>
            <consortium name="The Broad Institute Genome Sequencing Center for Infectious Disease"/>
            <person name="Wu L."/>
            <person name="Ma J."/>
        </authorList>
    </citation>
    <scope>NUCLEOTIDE SEQUENCE [LARGE SCALE GENOMIC DNA]</scope>
    <source>
        <strain evidence="2">NBRC 101365</strain>
    </source>
</reference>
<dbReference type="RefSeq" id="WP_284313658.1">
    <property type="nucleotide sequence ID" value="NZ_BSPC01000031.1"/>
</dbReference>
<dbReference type="Proteomes" id="UP001156882">
    <property type="component" value="Unassembled WGS sequence"/>
</dbReference>
<name>A0ABQ6CLC1_9HYPH</name>